<sequence length="573" mass="63712">MIEEPTDNSDRDPTFELQPNADDVEMSDEAGMRELEESGSEQDDGDKRGKTKGKAGRTKGKGNLKGKANKRVVFEEQGGERRFGGMEDEDEVNEAEASQDEDRDSHKLDVVIVQPKHKTPKRVTQPSRQKEDESDHLIDADGPMLSDGGFFFDDDEAHLSKLPDNINSDYESNGNRSPSPPPLPSHSVPPTSTSRASNIFSMSQTATSSQTADHGSTINTPASRSRHAPSSTSMRKAPASTLQTNASASSDKAPSSARLPGQHAQSLSKPQVVEVRSNHAHSLSMPSVSCISRTDSTFTALSFSQASASTKDTEAGNDNEFPAVRTSRSFKNSDLPVPADEFHKLVVPIWRHYFSTRTDPWNTEGLVERAQAAFDKAFPDSEQVLATRNEPCYGIMMQRTYEWRSSFFTHAEKSVKGFWQQHEGQFDLESTKYRTRWARFFLGYDKFKPINEDTNNDRVLIFLFGNKSGDTYTELFRSPVILQTLAHAHLVSECKDKGKRTGDFSSSNWGDTTDNYMKTIMQLSDKKWKKILDAAKPFIKKKNNNNVVAPAPPSPFSHPHLALGGYLSADEDD</sequence>
<feature type="compositionally biased region" description="Low complexity" evidence="1">
    <location>
        <begin position="185"/>
        <end position="194"/>
    </location>
</feature>
<organism evidence="2 3">
    <name type="scientific">Hericium alpestre</name>
    <dbReference type="NCBI Taxonomy" id="135208"/>
    <lineage>
        <taxon>Eukaryota</taxon>
        <taxon>Fungi</taxon>
        <taxon>Dikarya</taxon>
        <taxon>Basidiomycota</taxon>
        <taxon>Agaricomycotina</taxon>
        <taxon>Agaricomycetes</taxon>
        <taxon>Russulales</taxon>
        <taxon>Hericiaceae</taxon>
        <taxon>Hericium</taxon>
    </lineage>
</organism>
<evidence type="ECO:0000313" key="2">
    <source>
        <dbReference type="EMBL" id="TFY77828.1"/>
    </source>
</evidence>
<feature type="compositionally biased region" description="Acidic residues" evidence="1">
    <location>
        <begin position="86"/>
        <end position="102"/>
    </location>
</feature>
<feature type="compositionally biased region" description="Polar residues" evidence="1">
    <location>
        <begin position="213"/>
        <end position="245"/>
    </location>
</feature>
<feature type="compositionally biased region" description="Basic residues" evidence="1">
    <location>
        <begin position="49"/>
        <end position="70"/>
    </location>
</feature>
<reference evidence="2 3" key="1">
    <citation type="submission" date="2019-02" db="EMBL/GenBank/DDBJ databases">
        <title>Genome sequencing of the rare red list fungi Hericium alpestre (H. flagellum).</title>
        <authorList>
            <person name="Buettner E."/>
            <person name="Kellner H."/>
        </authorList>
    </citation>
    <scope>NUCLEOTIDE SEQUENCE [LARGE SCALE GENOMIC DNA]</scope>
    <source>
        <strain evidence="2 3">DSM 108284</strain>
    </source>
</reference>
<feature type="compositionally biased region" description="Basic and acidic residues" evidence="1">
    <location>
        <begin position="72"/>
        <end position="85"/>
    </location>
</feature>
<keyword evidence="3" id="KW-1185">Reference proteome</keyword>
<feature type="compositionally biased region" description="Basic and acidic residues" evidence="1">
    <location>
        <begin position="128"/>
        <end position="139"/>
    </location>
</feature>
<feature type="compositionally biased region" description="Low complexity" evidence="1">
    <location>
        <begin position="246"/>
        <end position="257"/>
    </location>
</feature>
<comment type="caution">
    <text evidence="2">The sequence shown here is derived from an EMBL/GenBank/DDBJ whole genome shotgun (WGS) entry which is preliminary data.</text>
</comment>
<feature type="compositionally biased region" description="Low complexity" evidence="1">
    <location>
        <begin position="203"/>
        <end position="212"/>
    </location>
</feature>
<dbReference type="Proteomes" id="UP000298061">
    <property type="component" value="Unassembled WGS sequence"/>
</dbReference>
<evidence type="ECO:0000313" key="3">
    <source>
        <dbReference type="Proteomes" id="UP000298061"/>
    </source>
</evidence>
<name>A0A4Y9ZWG1_9AGAM</name>
<dbReference type="EMBL" id="SFCI01000814">
    <property type="protein sequence ID" value="TFY77828.1"/>
    <property type="molecule type" value="Genomic_DNA"/>
</dbReference>
<accession>A0A4Y9ZWG1</accession>
<gene>
    <name evidence="2" type="ORF">EWM64_g6184</name>
</gene>
<protein>
    <submittedName>
        <fullName evidence="2">Uncharacterized protein</fullName>
    </submittedName>
</protein>
<feature type="compositionally biased region" description="Polar residues" evidence="1">
    <location>
        <begin position="165"/>
        <end position="176"/>
    </location>
</feature>
<evidence type="ECO:0000256" key="1">
    <source>
        <dbReference type="SAM" id="MobiDB-lite"/>
    </source>
</evidence>
<dbReference type="AlphaFoldDB" id="A0A4Y9ZWG1"/>
<proteinExistence type="predicted"/>
<feature type="region of interest" description="Disordered" evidence="1">
    <location>
        <begin position="1"/>
        <end position="284"/>
    </location>
</feature>